<keyword evidence="6" id="KW-1185">Reference proteome</keyword>
<dbReference type="VEuPathDB" id="VectorBase:AALB004063"/>
<dbReference type="VEuPathDB" id="VectorBase:AALB20_030013"/>
<evidence type="ECO:0000313" key="5">
    <source>
        <dbReference type="EnsemblMetazoa" id="AALB004063-PA"/>
    </source>
</evidence>
<dbReference type="CTD" id="31705"/>
<dbReference type="KEGG" id="aali:118466859"/>
<dbReference type="GO" id="GO:0003697">
    <property type="term" value="F:single-stranded DNA binding"/>
    <property type="evidence" value="ECO:0007669"/>
    <property type="project" value="TreeGrafter"/>
</dbReference>
<dbReference type="STRING" id="7167.A0A182FC29"/>
<protein>
    <recommendedName>
        <fullName evidence="4">MEIOB-like N-terminal domain-containing protein</fullName>
    </recommendedName>
</protein>
<dbReference type="PANTHER" id="PTHR21166">
    <property type="entry name" value="CELL DIVISION CONTROL PROTEIN 24 OB DOMAIN-CONTAINING PROTEIN-RELATED"/>
    <property type="match status" value="1"/>
</dbReference>
<comment type="similarity">
    <text evidence="3">Belongs to the MEIOB family.</text>
</comment>
<dbReference type="GO" id="GO:0000712">
    <property type="term" value="P:resolution of meiotic recombination intermediates"/>
    <property type="evidence" value="ECO:0007669"/>
    <property type="project" value="TreeGrafter"/>
</dbReference>
<dbReference type="InterPro" id="IPR056880">
    <property type="entry name" value="OB_MEIOB_N"/>
</dbReference>
<sequence length="489" mass="53835">MLTVKKIVQLSEGMENIALVAVVIAKSDSRLFSGSLARSGGRYGVKAASEETCTDGATTASTARGVLTLTLRDSERDTINCTVWAAADVIVRYDETISIGDVLDVQKPQVTASFYGRSEQYSPRVTSPFSLTVNEQAAGNQIAHHAGGSDPYLSSLIRIPLVRPEETIPLADLVASGPGCSGETFHVLAVVRSVRPARQIRIARRNETRAFREVVVMDQSHSGVLLKLWSAAYIRWADRWHPLATVLLIADARAEYSEYHRSVGLTIDRKTIIIQDPNVPQVVERLLRHAKDVPMQSVDVACSLSSGTIDPATINTVMTVQQILDRSGGTGSQITEEDQFTALCYAVITRLDLDGPGSRTISHRCSHCQTFVARQSPFCPKEDCPGYRAPPALDSFFDLTVDLTDHTGTLVGCRMVSAVAETVLRCDVTTFERKTEQQRTALKWMYLLDRCAVRLVVKRRTATRFQQLFSIVGCTLVDPLELESKLKVY</sequence>
<dbReference type="Proteomes" id="UP000069272">
    <property type="component" value="Chromosome 3R"/>
</dbReference>
<organism evidence="5 6">
    <name type="scientific">Anopheles albimanus</name>
    <name type="common">New world malaria mosquito</name>
    <dbReference type="NCBI Taxonomy" id="7167"/>
    <lineage>
        <taxon>Eukaryota</taxon>
        <taxon>Metazoa</taxon>
        <taxon>Ecdysozoa</taxon>
        <taxon>Arthropoda</taxon>
        <taxon>Hexapoda</taxon>
        <taxon>Insecta</taxon>
        <taxon>Pterygota</taxon>
        <taxon>Neoptera</taxon>
        <taxon>Endopterygota</taxon>
        <taxon>Diptera</taxon>
        <taxon>Nematocera</taxon>
        <taxon>Culicoidea</taxon>
        <taxon>Culicidae</taxon>
        <taxon>Anophelinae</taxon>
        <taxon>Anopheles</taxon>
    </lineage>
</organism>
<proteinExistence type="inferred from homology"/>
<dbReference type="EnsemblMetazoa" id="AALB004063-RA">
    <property type="protein sequence ID" value="AALB004063-PA"/>
    <property type="gene ID" value="AALB004063"/>
</dbReference>
<reference evidence="5" key="2">
    <citation type="submission" date="2022-08" db="UniProtKB">
        <authorList>
            <consortium name="EnsemblMetazoa"/>
        </authorList>
    </citation>
    <scope>IDENTIFICATION</scope>
    <source>
        <strain evidence="5">STECLA/ALBI9_A</strain>
    </source>
</reference>
<dbReference type="InterPro" id="IPR012340">
    <property type="entry name" value="NA-bd_OB-fold"/>
</dbReference>
<dbReference type="OrthoDB" id="9937820at2759"/>
<evidence type="ECO:0000259" key="4">
    <source>
        <dbReference type="Pfam" id="PF24903"/>
    </source>
</evidence>
<dbReference type="AlphaFoldDB" id="A0A182FC29"/>
<reference evidence="5 6" key="1">
    <citation type="journal article" date="2017" name="G3 (Bethesda)">
        <title>The Physical Genome Mapping of Anopheles albimanus Corrected Scaffold Misassemblies and Identified Interarm Rearrangements in Genus Anopheles.</title>
        <authorList>
            <person name="Artemov G.N."/>
            <person name="Peery A.N."/>
            <person name="Jiang X."/>
            <person name="Tu Z."/>
            <person name="Stegniy V.N."/>
            <person name="Sharakhova M.V."/>
            <person name="Sharakhov I.V."/>
        </authorList>
    </citation>
    <scope>NUCLEOTIDE SEQUENCE [LARGE SCALE GENOMIC DNA]</scope>
    <source>
        <strain evidence="5 6">ALBI9_A</strain>
    </source>
</reference>
<dbReference type="SUPFAM" id="SSF50249">
    <property type="entry name" value="Nucleic acid-binding proteins"/>
    <property type="match status" value="1"/>
</dbReference>
<evidence type="ECO:0000256" key="3">
    <source>
        <dbReference type="ARBA" id="ARBA00038329"/>
    </source>
</evidence>
<dbReference type="Gene3D" id="2.40.50.140">
    <property type="entry name" value="Nucleic acid-binding proteins"/>
    <property type="match status" value="2"/>
</dbReference>
<dbReference type="GeneID" id="118466859"/>
<feature type="domain" description="MEIOB-like N-terminal" evidence="4">
    <location>
        <begin position="6"/>
        <end position="160"/>
    </location>
</feature>
<name>A0A182FC29_ANOAL</name>
<dbReference type="RefSeq" id="XP_035792587.1">
    <property type="nucleotide sequence ID" value="XM_035936694.1"/>
</dbReference>
<dbReference type="Pfam" id="PF24903">
    <property type="entry name" value="OB_MEIOB_N"/>
    <property type="match status" value="1"/>
</dbReference>
<accession>A0A182FC29</accession>
<dbReference type="GO" id="GO:0008310">
    <property type="term" value="F:single-stranded DNA 3'-5' DNA exonuclease activity"/>
    <property type="evidence" value="ECO:0007669"/>
    <property type="project" value="TreeGrafter"/>
</dbReference>
<keyword evidence="1" id="KW-0238">DNA-binding</keyword>
<evidence type="ECO:0000256" key="2">
    <source>
        <dbReference type="ARBA" id="ARBA00023254"/>
    </source>
</evidence>
<keyword evidence="2" id="KW-0469">Meiosis</keyword>
<evidence type="ECO:0000256" key="1">
    <source>
        <dbReference type="ARBA" id="ARBA00023125"/>
    </source>
</evidence>
<dbReference type="PANTHER" id="PTHR21166:SF2">
    <property type="entry name" value="CELL DIVISION CONTROL PROTEIN 24 OB DOMAIN-CONTAINING PROTEIN-RELATED"/>
    <property type="match status" value="1"/>
</dbReference>
<dbReference type="InterPro" id="IPR052469">
    <property type="entry name" value="MEIOB"/>
</dbReference>
<evidence type="ECO:0000313" key="6">
    <source>
        <dbReference type="Proteomes" id="UP000069272"/>
    </source>
</evidence>